<protein>
    <submittedName>
        <fullName evidence="3">CHAT domain-containing protein</fullName>
    </submittedName>
</protein>
<evidence type="ECO:0000259" key="2">
    <source>
        <dbReference type="Pfam" id="PF12770"/>
    </source>
</evidence>
<dbReference type="PANTHER" id="PTHR10098:SF108">
    <property type="entry name" value="TETRATRICOPEPTIDE REPEAT PROTEIN 28"/>
    <property type="match status" value="1"/>
</dbReference>
<feature type="signal peptide" evidence="1">
    <location>
        <begin position="1"/>
        <end position="32"/>
    </location>
</feature>
<evidence type="ECO:0000256" key="1">
    <source>
        <dbReference type="SAM" id="SignalP"/>
    </source>
</evidence>
<name>A0A8K0XZT3_9RHOB</name>
<dbReference type="PANTHER" id="PTHR10098">
    <property type="entry name" value="RAPSYN-RELATED"/>
    <property type="match status" value="1"/>
</dbReference>
<dbReference type="EMBL" id="JAESVN010000003">
    <property type="protein sequence ID" value="MBL4917131.1"/>
    <property type="molecule type" value="Genomic_DNA"/>
</dbReference>
<accession>A0A8K0XZT3</accession>
<dbReference type="AlphaFoldDB" id="A0A8K0XZT3"/>
<feature type="domain" description="CHAT" evidence="2">
    <location>
        <begin position="226"/>
        <end position="552"/>
    </location>
</feature>
<feature type="chain" id="PRO_5035437964" evidence="1">
    <location>
        <begin position="33"/>
        <end position="555"/>
    </location>
</feature>
<keyword evidence="1" id="KW-0732">Signal</keyword>
<organism evidence="3 4">
    <name type="scientific">Szabonella alba</name>
    <dbReference type="NCBI Taxonomy" id="2804194"/>
    <lineage>
        <taxon>Bacteria</taxon>
        <taxon>Pseudomonadati</taxon>
        <taxon>Pseudomonadota</taxon>
        <taxon>Alphaproteobacteria</taxon>
        <taxon>Rhodobacterales</taxon>
        <taxon>Paracoccaceae</taxon>
        <taxon>Szabonella</taxon>
    </lineage>
</organism>
<proteinExistence type="predicted"/>
<dbReference type="RefSeq" id="WP_202687964.1">
    <property type="nucleotide sequence ID" value="NZ_JAESVN010000003.1"/>
</dbReference>
<dbReference type="Pfam" id="PF12770">
    <property type="entry name" value="CHAT"/>
    <property type="match status" value="1"/>
</dbReference>
<dbReference type="InterPro" id="IPR024983">
    <property type="entry name" value="CHAT_dom"/>
</dbReference>
<comment type="caution">
    <text evidence="3">The sequence shown here is derived from an EMBL/GenBank/DDBJ whole genome shotgun (WGS) entry which is preliminary data.</text>
</comment>
<evidence type="ECO:0000313" key="4">
    <source>
        <dbReference type="Proteomes" id="UP000648908"/>
    </source>
</evidence>
<evidence type="ECO:0000313" key="3">
    <source>
        <dbReference type="EMBL" id="MBL4917131.1"/>
    </source>
</evidence>
<keyword evidence="4" id="KW-1185">Reference proteome</keyword>
<gene>
    <name evidence="3" type="ORF">JL811_07840</name>
</gene>
<dbReference type="Proteomes" id="UP000648908">
    <property type="component" value="Unassembled WGS sequence"/>
</dbReference>
<sequence length="555" mass="57473">MMPHRSLSASLNRLVCGALLALVPLNPGPSAAQTAPEAEAALRNAAFEGAQWIMFSSAARAVAGVGARLAAGDDALGALIRERQDLELLIQSAIAAQDAALAEGADPDTARETLRGYRARFSELETELAARFPDYAEFSVPRPMGLAETRALLREGEALVLILPGPTGSYVWAVSRSADDWARSDLGREDLANHVRTLRRTLDPTGPARSAAALTADDQTEGFDRHLAHALYTGLLAGLEPVLDGATRVYVVTEGPLASLPLSVLVTAPPTGEDRDMAALRATEWLMRRHALVTLPSVTSLRSLRAGQAGTGPAAPPREPRFVGIGAPLLAGAEGGTLVMASRGGVVSGVFGDPDAIRALPALPGTGRELRAIARSFPVGRAHLLLGDAARESRLPGAGLEAATILSFATHGLVSGELEGLTEPALVLTPPAVAGPGDDGLLTASEAALLRLSADWVILSACNTAAGEDLGAESLSGLARAFFFAGARSLLVSHWPVRDDAAAAMVSDAVRHSAGGMGRAEALQSAMIALLERPRGGFAHPSAWAPFVLVGEGDN</sequence>
<reference evidence="3" key="1">
    <citation type="submission" date="2021-01" db="EMBL/GenBank/DDBJ databases">
        <title>Tabrizicola alba sp. nov. a motile alkaliphilic bacterium isolated from a soda lake.</title>
        <authorList>
            <person name="Szuroczki S."/>
            <person name="Abbaszade G."/>
            <person name="Schumann P."/>
            <person name="Toth E."/>
        </authorList>
    </citation>
    <scope>NUCLEOTIDE SEQUENCE</scope>
    <source>
        <strain evidence="3">DMG-N-6</strain>
    </source>
</reference>